<organism evidence="2">
    <name type="scientific">marine metagenome</name>
    <dbReference type="NCBI Taxonomy" id="408172"/>
    <lineage>
        <taxon>unclassified sequences</taxon>
        <taxon>metagenomes</taxon>
        <taxon>ecological metagenomes</taxon>
    </lineage>
</organism>
<name>A0A383AE15_9ZZZZ</name>
<dbReference type="GO" id="GO:0016491">
    <property type="term" value="F:oxidoreductase activity"/>
    <property type="evidence" value="ECO:0007669"/>
    <property type="project" value="InterPro"/>
</dbReference>
<protein>
    <recommendedName>
        <fullName evidence="1">EthD domain-containing protein</fullName>
    </recommendedName>
</protein>
<dbReference type="EMBL" id="UINC01191279">
    <property type="protein sequence ID" value="SVE05840.1"/>
    <property type="molecule type" value="Genomic_DNA"/>
</dbReference>
<dbReference type="Gene3D" id="3.30.70.100">
    <property type="match status" value="1"/>
</dbReference>
<feature type="non-terminal residue" evidence="2">
    <location>
        <position position="1"/>
    </location>
</feature>
<reference evidence="2" key="1">
    <citation type="submission" date="2018-05" db="EMBL/GenBank/DDBJ databases">
        <authorList>
            <person name="Lanie J.A."/>
            <person name="Ng W.-L."/>
            <person name="Kazmierczak K.M."/>
            <person name="Andrzejewski T.M."/>
            <person name="Davidsen T.M."/>
            <person name="Wayne K.J."/>
            <person name="Tettelin H."/>
            <person name="Glass J.I."/>
            <person name="Rusch D."/>
            <person name="Podicherti R."/>
            <person name="Tsui H.-C.T."/>
            <person name="Winkler M.E."/>
        </authorList>
    </citation>
    <scope>NUCLEOTIDE SEQUENCE</scope>
</reference>
<feature type="domain" description="EthD" evidence="1">
    <location>
        <begin position="12"/>
        <end position="91"/>
    </location>
</feature>
<sequence>VVKVVWFLKKADHLSMDEFRRWWLGDHAPVVVEKQGSMLTRYVVNIRADTDGLPGAPNTPFEWDGMAEEWFESDEAARQAFTLPSASNTRNDVMAHVSKLSRLVVTEHSILDRLRSTLT</sequence>
<dbReference type="AlphaFoldDB" id="A0A383AE15"/>
<dbReference type="Pfam" id="PF07110">
    <property type="entry name" value="EthD"/>
    <property type="match status" value="1"/>
</dbReference>
<accession>A0A383AE15</accession>
<dbReference type="InterPro" id="IPR009799">
    <property type="entry name" value="EthD_dom"/>
</dbReference>
<dbReference type="SUPFAM" id="SSF54909">
    <property type="entry name" value="Dimeric alpha+beta barrel"/>
    <property type="match status" value="1"/>
</dbReference>
<dbReference type="NCBIfam" id="TIGR02118">
    <property type="entry name" value="EthD family reductase"/>
    <property type="match status" value="1"/>
</dbReference>
<evidence type="ECO:0000259" key="1">
    <source>
        <dbReference type="Pfam" id="PF07110"/>
    </source>
</evidence>
<proteinExistence type="predicted"/>
<evidence type="ECO:0000313" key="2">
    <source>
        <dbReference type="EMBL" id="SVE05840.1"/>
    </source>
</evidence>
<gene>
    <name evidence="2" type="ORF">METZ01_LOCUS458694</name>
</gene>
<dbReference type="InterPro" id="IPR011008">
    <property type="entry name" value="Dimeric_a/b-barrel"/>
</dbReference>